<sequence length="762" mass="85899">MRFLFLQTIMTFMIVFFNMLQAQELKGFVTTEEGIPIPNVSVVNQNKVISKTDANGVFILPRYFNIPLNIKFEHPNYRIGKHLFSKVDQIFYLKAKIEIEELSEVMINAPLEIKSNAIIPSAKVTSAALDQQSPVAVVDALNKISGVYIQSGAINTNRITIRGVGSRTLYGTNKIKAYFNGIPITNGVGETALDTYDPEDLKSIEIIKGPKSTLYGTNLGGTILLNSKYPKSKGYSIDNRTTVGSFGLFKNSTSSSFSDENFSLHFNYDHLEMDGYRENGQYNRNSYFLNTSYKLNDKTQLSLLVSHTNFTAQIPSSIGKTDYLENPAKAAFTWGQAKGYVADKNSLVGLNLNYKLSESFENSTSVFYTYNDHYEPRPFNILDEFTNGFGVRSVFTNNFNFLGRKAVWNFGTEVFKDEFHWKTIENRYASNDGNGSLEGELLSDNREDRSQLNVFSSITLPVLEKVTLQVGINFNKTKYDFQDEFNLESANLSASRNFDAIVAPNVNLSYQLTSNLQAFANVGYGFNYPSLEETLTPDGVINPEISPEKGFNYELGSDAYFFKKRWHIMASYYIMDIQDLLVAQRVGDDQYIGRNAGRTLHKGLEIATDYKLYITDAINVMPYFNAAFNWHRFEEFVSEDVDYSGNDLTGVPNLSLASGMALSYDNLAFYMSHLYVGEMPMNDANSLYSDAHSLLNLKIDYSGQLFKALNFKLIFGVNNLADTKYASSILINATGFGNSEPRYYYPGNPRNYYGGVTLNFQF</sequence>
<dbReference type="InterPro" id="IPR036942">
    <property type="entry name" value="Beta-barrel_TonB_sf"/>
</dbReference>
<evidence type="ECO:0000256" key="12">
    <source>
        <dbReference type="RuleBase" id="RU003357"/>
    </source>
</evidence>
<dbReference type="PROSITE" id="PS52016">
    <property type="entry name" value="TONB_DEPENDENT_REC_3"/>
    <property type="match status" value="1"/>
</dbReference>
<evidence type="ECO:0000259" key="14">
    <source>
        <dbReference type="Pfam" id="PF07715"/>
    </source>
</evidence>
<dbReference type="InterPro" id="IPR012910">
    <property type="entry name" value="Plug_dom"/>
</dbReference>
<keyword evidence="16" id="KW-1185">Reference proteome</keyword>
<evidence type="ECO:0000313" key="16">
    <source>
        <dbReference type="Proteomes" id="UP000541857"/>
    </source>
</evidence>
<dbReference type="InterPro" id="IPR039426">
    <property type="entry name" value="TonB-dep_rcpt-like"/>
</dbReference>
<accession>A0A7W2M4E1</accession>
<reference evidence="15 16" key="1">
    <citation type="submission" date="2020-07" db="EMBL/GenBank/DDBJ databases">
        <title>Bacterium isolated from marine sediment.</title>
        <authorList>
            <person name="Shang D."/>
        </authorList>
    </citation>
    <scope>NUCLEOTIDE SEQUENCE [LARGE SCALE GENOMIC DNA]</scope>
    <source>
        <strain evidence="15 16">F6074</strain>
    </source>
</reference>
<dbReference type="GO" id="GO:0009279">
    <property type="term" value="C:cell outer membrane"/>
    <property type="evidence" value="ECO:0007669"/>
    <property type="project" value="UniProtKB-SubCell"/>
</dbReference>
<dbReference type="InterPro" id="IPR037066">
    <property type="entry name" value="Plug_dom_sf"/>
</dbReference>
<keyword evidence="10 11" id="KW-0998">Cell outer membrane</keyword>
<dbReference type="Pfam" id="PF07715">
    <property type="entry name" value="Plug"/>
    <property type="match status" value="1"/>
</dbReference>
<evidence type="ECO:0000256" key="11">
    <source>
        <dbReference type="PROSITE-ProRule" id="PRU01360"/>
    </source>
</evidence>
<dbReference type="AlphaFoldDB" id="A0A7W2M4E1"/>
<dbReference type="GO" id="GO:0015344">
    <property type="term" value="F:siderophore uptake transmembrane transporter activity"/>
    <property type="evidence" value="ECO:0007669"/>
    <property type="project" value="TreeGrafter"/>
</dbReference>
<keyword evidence="7" id="KW-0406">Ion transport</keyword>
<dbReference type="Pfam" id="PF00593">
    <property type="entry name" value="TonB_dep_Rec_b-barrel"/>
    <property type="match status" value="1"/>
</dbReference>
<evidence type="ECO:0000256" key="9">
    <source>
        <dbReference type="ARBA" id="ARBA00023136"/>
    </source>
</evidence>
<evidence type="ECO:0000256" key="2">
    <source>
        <dbReference type="ARBA" id="ARBA00022448"/>
    </source>
</evidence>
<protein>
    <submittedName>
        <fullName evidence="15">TonB-dependent receptor</fullName>
    </submittedName>
</protein>
<keyword evidence="5 11" id="KW-0812">Transmembrane</keyword>
<keyword evidence="15" id="KW-0675">Receptor</keyword>
<keyword evidence="6" id="KW-0408">Iron</keyword>
<evidence type="ECO:0000256" key="5">
    <source>
        <dbReference type="ARBA" id="ARBA00022692"/>
    </source>
</evidence>
<dbReference type="Gene3D" id="2.170.130.10">
    <property type="entry name" value="TonB-dependent receptor, plug domain"/>
    <property type="match status" value="1"/>
</dbReference>
<evidence type="ECO:0000259" key="13">
    <source>
        <dbReference type="Pfam" id="PF00593"/>
    </source>
</evidence>
<keyword evidence="9 11" id="KW-0472">Membrane</keyword>
<dbReference type="PANTHER" id="PTHR32552">
    <property type="entry name" value="FERRICHROME IRON RECEPTOR-RELATED"/>
    <property type="match status" value="1"/>
</dbReference>
<dbReference type="SUPFAM" id="SSF56935">
    <property type="entry name" value="Porins"/>
    <property type="match status" value="1"/>
</dbReference>
<dbReference type="PANTHER" id="PTHR32552:SF81">
    <property type="entry name" value="TONB-DEPENDENT OUTER MEMBRANE RECEPTOR"/>
    <property type="match status" value="1"/>
</dbReference>
<keyword evidence="4" id="KW-0410">Iron transport</keyword>
<keyword evidence="8 12" id="KW-0798">TonB box</keyword>
<comment type="caution">
    <text evidence="15">The sequence shown here is derived from an EMBL/GenBank/DDBJ whole genome shotgun (WGS) entry which is preliminary data.</text>
</comment>
<evidence type="ECO:0000256" key="10">
    <source>
        <dbReference type="ARBA" id="ARBA00023237"/>
    </source>
</evidence>
<evidence type="ECO:0000256" key="4">
    <source>
        <dbReference type="ARBA" id="ARBA00022496"/>
    </source>
</evidence>
<feature type="domain" description="TonB-dependent receptor plug" evidence="14">
    <location>
        <begin position="121"/>
        <end position="221"/>
    </location>
</feature>
<dbReference type="EMBL" id="JACGLT010000004">
    <property type="protein sequence ID" value="MBA6152506.1"/>
    <property type="molecule type" value="Genomic_DNA"/>
</dbReference>
<comment type="similarity">
    <text evidence="11 12">Belongs to the TonB-dependent receptor family.</text>
</comment>
<dbReference type="Proteomes" id="UP000541857">
    <property type="component" value="Unassembled WGS sequence"/>
</dbReference>
<dbReference type="InterPro" id="IPR000531">
    <property type="entry name" value="Beta-barrel_TonB"/>
</dbReference>
<gene>
    <name evidence="15" type="ORF">H3Z82_07190</name>
</gene>
<proteinExistence type="inferred from homology"/>
<evidence type="ECO:0000313" key="15">
    <source>
        <dbReference type="EMBL" id="MBA6152506.1"/>
    </source>
</evidence>
<evidence type="ECO:0000256" key="8">
    <source>
        <dbReference type="ARBA" id="ARBA00023077"/>
    </source>
</evidence>
<feature type="domain" description="TonB-dependent receptor-like beta-barrel" evidence="13">
    <location>
        <begin position="293"/>
        <end position="720"/>
    </location>
</feature>
<evidence type="ECO:0000256" key="3">
    <source>
        <dbReference type="ARBA" id="ARBA00022452"/>
    </source>
</evidence>
<comment type="subcellular location">
    <subcellularLocation>
        <location evidence="1 11">Cell outer membrane</location>
        <topology evidence="1 11">Multi-pass membrane protein</topology>
    </subcellularLocation>
</comment>
<dbReference type="Gene3D" id="2.40.170.20">
    <property type="entry name" value="TonB-dependent receptor, beta-barrel domain"/>
    <property type="match status" value="1"/>
</dbReference>
<keyword evidence="2 11" id="KW-0813">Transport</keyword>
<evidence type="ECO:0000256" key="7">
    <source>
        <dbReference type="ARBA" id="ARBA00023065"/>
    </source>
</evidence>
<evidence type="ECO:0000256" key="1">
    <source>
        <dbReference type="ARBA" id="ARBA00004571"/>
    </source>
</evidence>
<evidence type="ECO:0000256" key="6">
    <source>
        <dbReference type="ARBA" id="ARBA00023004"/>
    </source>
</evidence>
<organism evidence="15 16">
    <name type="scientific">Gelidibacter maritimus</name>
    <dbReference type="NCBI Taxonomy" id="2761487"/>
    <lineage>
        <taxon>Bacteria</taxon>
        <taxon>Pseudomonadati</taxon>
        <taxon>Bacteroidota</taxon>
        <taxon>Flavobacteriia</taxon>
        <taxon>Flavobacteriales</taxon>
        <taxon>Flavobacteriaceae</taxon>
        <taxon>Gelidibacter</taxon>
    </lineage>
</organism>
<dbReference type="RefSeq" id="WP_182204207.1">
    <property type="nucleotide sequence ID" value="NZ_JACGLT010000004.1"/>
</dbReference>
<name>A0A7W2M4E1_9FLAO</name>
<keyword evidence="3 11" id="KW-1134">Transmembrane beta strand</keyword>